<feature type="transmembrane region" description="Helical" evidence="3">
    <location>
        <begin position="298"/>
        <end position="317"/>
    </location>
</feature>
<dbReference type="PANTHER" id="PTHR11309">
    <property type="entry name" value="FRIZZLED"/>
    <property type="match status" value="1"/>
</dbReference>
<reference evidence="5 6" key="1">
    <citation type="submission" date="2019-04" db="EMBL/GenBank/DDBJ databases">
        <title>Annotation for the trematode Fasciola gigantica.</title>
        <authorList>
            <person name="Choi Y.-J."/>
        </authorList>
    </citation>
    <scope>NUCLEOTIDE SEQUENCE [LARGE SCALE GENOMIC DNA]</scope>
    <source>
        <strain evidence="5">Uganda_cow_1</strain>
    </source>
</reference>
<feature type="domain" description="Frizzled/Smoothened 7TM" evidence="4">
    <location>
        <begin position="128"/>
        <end position="331"/>
    </location>
</feature>
<evidence type="ECO:0000313" key="6">
    <source>
        <dbReference type="Proteomes" id="UP000316759"/>
    </source>
</evidence>
<dbReference type="SMART" id="SM01330">
    <property type="entry name" value="Frizzled"/>
    <property type="match status" value="1"/>
</dbReference>
<feature type="transmembrane region" description="Helical" evidence="3">
    <location>
        <begin position="230"/>
        <end position="250"/>
    </location>
</feature>
<protein>
    <submittedName>
        <fullName evidence="5">Frizzled 9</fullName>
    </submittedName>
</protein>
<dbReference type="InterPro" id="IPR000539">
    <property type="entry name" value="Frizzled/Smoothened_7TM"/>
</dbReference>
<keyword evidence="3" id="KW-0472">Membrane</keyword>
<dbReference type="GO" id="GO:0016020">
    <property type="term" value="C:membrane"/>
    <property type="evidence" value="ECO:0007669"/>
    <property type="project" value="InterPro"/>
</dbReference>
<name>A0A504YEH4_FASGI</name>
<evidence type="ECO:0000256" key="3">
    <source>
        <dbReference type="SAM" id="Phobius"/>
    </source>
</evidence>
<dbReference type="Gene3D" id="1.20.1070.10">
    <property type="entry name" value="Rhodopsin 7-helix transmembrane proteins"/>
    <property type="match status" value="2"/>
</dbReference>
<keyword evidence="2" id="KW-0675">Receptor</keyword>
<dbReference type="GO" id="GO:0017147">
    <property type="term" value="F:Wnt-protein binding"/>
    <property type="evidence" value="ECO:0007669"/>
    <property type="project" value="TreeGrafter"/>
</dbReference>
<keyword evidence="3" id="KW-1133">Transmembrane helix</keyword>
<accession>A0A504YEH4</accession>
<dbReference type="OrthoDB" id="5959102at2759"/>
<organism evidence="5 6">
    <name type="scientific">Fasciola gigantica</name>
    <name type="common">Giant liver fluke</name>
    <dbReference type="NCBI Taxonomy" id="46835"/>
    <lineage>
        <taxon>Eukaryota</taxon>
        <taxon>Metazoa</taxon>
        <taxon>Spiralia</taxon>
        <taxon>Lophotrochozoa</taxon>
        <taxon>Platyhelminthes</taxon>
        <taxon>Trematoda</taxon>
        <taxon>Digenea</taxon>
        <taxon>Plagiorchiida</taxon>
        <taxon>Echinostomata</taxon>
        <taxon>Echinostomatoidea</taxon>
        <taxon>Fasciolidae</taxon>
        <taxon>Fasciola</taxon>
    </lineage>
</organism>
<dbReference type="GO" id="GO:0060070">
    <property type="term" value="P:canonical Wnt signaling pathway"/>
    <property type="evidence" value="ECO:0007669"/>
    <property type="project" value="TreeGrafter"/>
</dbReference>
<comment type="caution">
    <text evidence="5">The sequence shown here is derived from an EMBL/GenBank/DDBJ whole genome shotgun (WGS) entry which is preliminary data.</text>
</comment>
<gene>
    <name evidence="5" type="ORF">FGIG_06779</name>
</gene>
<keyword evidence="1" id="KW-0217">Developmental protein</keyword>
<dbReference type="GO" id="GO:0035567">
    <property type="term" value="P:non-canonical Wnt signaling pathway"/>
    <property type="evidence" value="ECO:0007669"/>
    <property type="project" value="TreeGrafter"/>
</dbReference>
<dbReference type="PANTHER" id="PTHR11309:SF99">
    <property type="entry name" value="FRIZZLED-4"/>
    <property type="match status" value="1"/>
</dbReference>
<feature type="transmembrane region" description="Helical" evidence="3">
    <location>
        <begin position="140"/>
        <end position="162"/>
    </location>
</feature>
<proteinExistence type="predicted"/>
<evidence type="ECO:0000256" key="2">
    <source>
        <dbReference type="ARBA" id="ARBA00023170"/>
    </source>
</evidence>
<evidence type="ECO:0000313" key="5">
    <source>
        <dbReference type="EMBL" id="TPP58695.1"/>
    </source>
</evidence>
<keyword evidence="6" id="KW-1185">Reference proteome</keyword>
<dbReference type="AlphaFoldDB" id="A0A504YEH4"/>
<dbReference type="InterPro" id="IPR015526">
    <property type="entry name" value="Frizzled/SFRP"/>
</dbReference>
<dbReference type="Pfam" id="PF01534">
    <property type="entry name" value="Frizzled"/>
    <property type="match status" value="2"/>
</dbReference>
<evidence type="ECO:0000259" key="4">
    <source>
        <dbReference type="SMART" id="SM01330"/>
    </source>
</evidence>
<keyword evidence="3" id="KW-0812">Transmembrane</keyword>
<dbReference type="GO" id="GO:0005615">
    <property type="term" value="C:extracellular space"/>
    <property type="evidence" value="ECO:0007669"/>
    <property type="project" value="TreeGrafter"/>
</dbReference>
<dbReference type="EMBL" id="SUNJ01011696">
    <property type="protein sequence ID" value="TPP58695.1"/>
    <property type="molecule type" value="Genomic_DNA"/>
</dbReference>
<evidence type="ECO:0000256" key="1">
    <source>
        <dbReference type="ARBA" id="ARBA00022473"/>
    </source>
</evidence>
<sequence>MCIQPQNYDLDQQSPLQQSASLLGQDFSGVGRKTIAELIPDLTQLFSPRRQDTSNTERAKDQNISEAALLSQSFARGSTKKQIFNDDVSIKVSRNAAYCRASELTILTEKTSTTIHNVTCAQQCHANVFYRPAEKQFSDIWLMIWSVLCVLSCSLTLLTFILDRARFAYPELSVRSNLKHHAALLLISNRSQLGQRGQQVPSSGSTLFRSHMTTAQHGNVRRLDKLMAKVCIFSILYIIPTTCVIGVNIYKYGNFPKWQRDLDRLDQRDGCLTAHGTNWARADFCLEGLQFPSVEANMLQSFMSLVVGITSGMWVWCNRKTFTSWTHCVRTAKQPWNGTRKNGIPVAKVKVMNGAASADGQKKTNG</sequence>
<dbReference type="STRING" id="46835.A0A504YEH4"/>
<dbReference type="Proteomes" id="UP000316759">
    <property type="component" value="Unassembled WGS sequence"/>
</dbReference>